<proteinExistence type="predicted"/>
<dbReference type="Proteomes" id="UP000001812">
    <property type="component" value="Chromosome II"/>
</dbReference>
<dbReference type="RefSeq" id="WP_004523227.1">
    <property type="nucleotide sequence ID" value="NZ_CM000833.1"/>
</dbReference>
<protein>
    <submittedName>
        <fullName evidence="2">Flavin reductase</fullName>
    </submittedName>
</protein>
<accession>A0A0E1VYU0</accession>
<dbReference type="Gene3D" id="3.40.50.360">
    <property type="match status" value="1"/>
</dbReference>
<dbReference type="PANTHER" id="PTHR30543">
    <property type="entry name" value="CHROMATE REDUCTASE"/>
    <property type="match status" value="1"/>
</dbReference>
<dbReference type="SUPFAM" id="SSF52218">
    <property type="entry name" value="Flavoproteins"/>
    <property type="match status" value="1"/>
</dbReference>
<sequence>MTYRIAVIVGSLRRESFNRALANAVASLSPADLSFEPVDIGSLPLYSQDYDADFPDVAKHFKQTIEAAQGLLFVTPEYNRSMPGVLKNALDWGSRPWGSNSWSGKPAAVLGTSPGATGTALAQQHLRNVLAYLDVPTLGQPEMFIKHDASKIDAQGNIVNEDTRKFLQGFVDRYADWVHRHAKSA</sequence>
<dbReference type="EMBL" id="CM000833">
    <property type="protein sequence ID" value="EET05216.1"/>
    <property type="molecule type" value="Genomic_DNA"/>
</dbReference>
<evidence type="ECO:0000313" key="2">
    <source>
        <dbReference type="EMBL" id="EET05216.1"/>
    </source>
</evidence>
<dbReference type="AlphaFoldDB" id="A0A0E1VYU0"/>
<dbReference type="HOGENOM" id="CLU_055322_4_2_4"/>
<evidence type="ECO:0000259" key="1">
    <source>
        <dbReference type="Pfam" id="PF03358"/>
    </source>
</evidence>
<reference evidence="2" key="1">
    <citation type="submission" date="2009-05" db="EMBL/GenBank/DDBJ databases">
        <authorList>
            <person name="Harkins D.M."/>
            <person name="DeShazer D."/>
            <person name="Woods D.E."/>
            <person name="Brinkac L.M."/>
            <person name="Brown K.A."/>
            <person name="Hung G.C."/>
            <person name="Tuanyok A."/>
            <person name="Zhang B."/>
            <person name="Nierman W.C."/>
        </authorList>
    </citation>
    <scope>NUCLEOTIDE SEQUENCE [LARGE SCALE GENOMIC DNA]</scope>
    <source>
        <strain evidence="2">1710a</strain>
    </source>
</reference>
<dbReference type="InterPro" id="IPR029039">
    <property type="entry name" value="Flavoprotein-like_sf"/>
</dbReference>
<gene>
    <name evidence="2" type="ORF">BURPS1710A_A2473</name>
</gene>
<dbReference type="InterPro" id="IPR050712">
    <property type="entry name" value="NAD(P)H-dep_reductase"/>
</dbReference>
<dbReference type="GO" id="GO:0010181">
    <property type="term" value="F:FMN binding"/>
    <property type="evidence" value="ECO:0007669"/>
    <property type="project" value="TreeGrafter"/>
</dbReference>
<name>A0A0E1VYU0_BURPE</name>
<organism evidence="2">
    <name type="scientific">Burkholderia pseudomallei 1710a</name>
    <dbReference type="NCBI Taxonomy" id="320371"/>
    <lineage>
        <taxon>Bacteria</taxon>
        <taxon>Pseudomonadati</taxon>
        <taxon>Pseudomonadota</taxon>
        <taxon>Betaproteobacteria</taxon>
        <taxon>Burkholderiales</taxon>
        <taxon>Burkholderiaceae</taxon>
        <taxon>Burkholderia</taxon>
        <taxon>pseudomallei group</taxon>
    </lineage>
</organism>
<dbReference type="PANTHER" id="PTHR30543:SF21">
    <property type="entry name" value="NAD(P)H-DEPENDENT FMN REDUCTASE LOT6"/>
    <property type="match status" value="1"/>
</dbReference>
<dbReference type="GO" id="GO:0016491">
    <property type="term" value="F:oxidoreductase activity"/>
    <property type="evidence" value="ECO:0007669"/>
    <property type="project" value="InterPro"/>
</dbReference>
<dbReference type="InterPro" id="IPR005025">
    <property type="entry name" value="FMN_Rdtase-like_dom"/>
</dbReference>
<dbReference type="Pfam" id="PF03358">
    <property type="entry name" value="FMN_red"/>
    <property type="match status" value="1"/>
</dbReference>
<dbReference type="GO" id="GO:0005829">
    <property type="term" value="C:cytosol"/>
    <property type="evidence" value="ECO:0007669"/>
    <property type="project" value="TreeGrafter"/>
</dbReference>
<feature type="domain" description="NADPH-dependent FMN reductase-like" evidence="1">
    <location>
        <begin position="4"/>
        <end position="148"/>
    </location>
</feature>